<keyword evidence="7" id="KW-1185">Reference proteome</keyword>
<dbReference type="SUPFAM" id="SSF48403">
    <property type="entry name" value="Ankyrin repeat"/>
    <property type="match status" value="1"/>
</dbReference>
<dbReference type="EMBL" id="CAJVRC010000839">
    <property type="protein sequence ID" value="CAG8888656.1"/>
    <property type="molecule type" value="Genomic_DNA"/>
</dbReference>
<evidence type="ECO:0000313" key="7">
    <source>
        <dbReference type="Proteomes" id="UP001154252"/>
    </source>
</evidence>
<dbReference type="Gene3D" id="3.40.50.1580">
    <property type="entry name" value="Nucleoside phosphorylase domain"/>
    <property type="match status" value="1"/>
</dbReference>
<evidence type="ECO:0008006" key="8">
    <source>
        <dbReference type="Google" id="ProtNLM"/>
    </source>
</evidence>
<feature type="repeat" description="ANK" evidence="2">
    <location>
        <begin position="1011"/>
        <end position="1044"/>
    </location>
</feature>
<evidence type="ECO:0000259" key="4">
    <source>
        <dbReference type="Pfam" id="PF01048"/>
    </source>
</evidence>
<dbReference type="InterPro" id="IPR035994">
    <property type="entry name" value="Nucleoside_phosphorylase_sf"/>
</dbReference>
<dbReference type="PROSITE" id="PS50297">
    <property type="entry name" value="ANK_REP_REGION"/>
    <property type="match status" value="2"/>
</dbReference>
<dbReference type="PANTHER" id="PTHR46082">
    <property type="entry name" value="ATP/GTP-BINDING PROTEIN-RELATED"/>
    <property type="match status" value="1"/>
</dbReference>
<sequence>MPEEHHKAGHLGQEIYLTEILSVDDRKRSRGDTDTDDDSPTPSTSKRRRPDDDLESDDRRYQNGCTPATFSHDDYTVGWICALPIEMAAARAMLDTVHEALPNSRNDTNTYILGNIAMHNIIIACLPSGHYGTNNAATVASNMRRSFPSVRVGLIVGIGGGVPGKADIRLGDVVVSDKGVVQFDLGKTIGEGQFRRTGTLNRPPHALLTAVAKLRADHVSKPSQMPSILFKMLEKYPQMTKYTHRGPLQDRLFDGTYDHIQSMDSCEHCDASRLMNRPARRNTDPEIHYGAIASGNQVMRHGKIRDQLAQELDVLCFEMEAAGVMDSFPCLVIRGICDYSDSHKNKQWQEYAAATAAAYAKELLSVTPASGVKKMSKLVSADTDRQKHLLKSLKFEQIDARRSGIKPNHVETCQWLLTHSDYLDLLDPKKAVEHHGFLWINGKPGAGKSTIMNFAYTQATKDKAGTVISFFFNARGDILERSTTGMYRSLLFQLLNALPRLIEVFNGPEHKDKLDDLHESIVNQSRHPDWQVGVLQGLLRSAMARIDQQPLTIFVDALDECDADQVEEMVEYFEGSGQYAVSSGTRLNICFSSRHYPHIDVQYGRKLSLELQEGHEKDIATYIQSKLKVGKSKTAEEIKTKMRDKAGGIFMWVVLVAEILNTEYKGGRIFDVRKRLDAIPTKLSDLFREILWRDRKNLQDLQLCIQWILFAKRPLKLEEYYFAAVSGLSPDELREWDPEDVTRDDMSRFVLSSSKGLAETTKSKSPTVQFIHESVREFFLKDGLRELWPDLTADFQSLSHGQLQQCCHAYLKLDISVYVPLGMPLPKATSDPAKDLRSSVSVKFPFLEYATRHVLSHADAAANAFPQDEFLEDFDLEAWIKLDNVFQIYNSRRHTPTASLLYILAENNLAKLIRIALRLDSRINIQGERHQYPLFAALANGHRDAVKALLQKEASCPQNDISAHLEYGGSFTVRKGQAPLSWAAQHGHEAVVELLLDMDKVDVDANEEDKTGRTPLSWAAENGHEAVIRQLLARDGVNIDAKDNNRRQAVAR</sequence>
<dbReference type="SUPFAM" id="SSF53167">
    <property type="entry name" value="Purine and uridine phosphorylases"/>
    <property type="match status" value="1"/>
</dbReference>
<dbReference type="PROSITE" id="PS50088">
    <property type="entry name" value="ANK_REPEAT"/>
    <property type="match status" value="2"/>
</dbReference>
<dbReference type="Pfam" id="PF24883">
    <property type="entry name" value="NPHP3_N"/>
    <property type="match status" value="1"/>
</dbReference>
<dbReference type="InterPro" id="IPR036770">
    <property type="entry name" value="Ankyrin_rpt-contain_sf"/>
</dbReference>
<evidence type="ECO:0000256" key="2">
    <source>
        <dbReference type="PROSITE-ProRule" id="PRU00023"/>
    </source>
</evidence>
<dbReference type="Gene3D" id="3.40.50.300">
    <property type="entry name" value="P-loop containing nucleotide triphosphate hydrolases"/>
    <property type="match status" value="1"/>
</dbReference>
<keyword evidence="1" id="KW-0677">Repeat</keyword>
<evidence type="ECO:0000256" key="1">
    <source>
        <dbReference type="ARBA" id="ARBA00022737"/>
    </source>
</evidence>
<dbReference type="InterPro" id="IPR000845">
    <property type="entry name" value="Nucleoside_phosphorylase_d"/>
</dbReference>
<reference evidence="6" key="1">
    <citation type="submission" date="2021-07" db="EMBL/GenBank/DDBJ databases">
        <authorList>
            <person name="Branca A.L. A."/>
        </authorList>
    </citation>
    <scope>NUCLEOTIDE SEQUENCE</scope>
</reference>
<name>A0A9W4P0S6_9EURO</name>
<dbReference type="GO" id="GO:0009116">
    <property type="term" value="P:nucleoside metabolic process"/>
    <property type="evidence" value="ECO:0007669"/>
    <property type="project" value="InterPro"/>
</dbReference>
<comment type="caution">
    <text evidence="6">The sequence shown here is derived from an EMBL/GenBank/DDBJ whole genome shotgun (WGS) entry which is preliminary data.</text>
</comment>
<dbReference type="Gene3D" id="1.25.40.20">
    <property type="entry name" value="Ankyrin repeat-containing domain"/>
    <property type="match status" value="2"/>
</dbReference>
<dbReference type="OrthoDB" id="194358at2759"/>
<dbReference type="InterPro" id="IPR056884">
    <property type="entry name" value="NPHP3-like_N"/>
</dbReference>
<dbReference type="AlphaFoldDB" id="A0A9W4P0S6"/>
<feature type="region of interest" description="Disordered" evidence="3">
    <location>
        <begin position="1"/>
        <end position="67"/>
    </location>
</feature>
<dbReference type="Pfam" id="PF01048">
    <property type="entry name" value="PNP_UDP_1"/>
    <property type="match status" value="1"/>
</dbReference>
<dbReference type="Proteomes" id="UP001154252">
    <property type="component" value="Unassembled WGS sequence"/>
</dbReference>
<evidence type="ECO:0000259" key="5">
    <source>
        <dbReference type="Pfam" id="PF24883"/>
    </source>
</evidence>
<dbReference type="SMART" id="SM00248">
    <property type="entry name" value="ANK"/>
    <property type="match status" value="4"/>
</dbReference>
<protein>
    <recommendedName>
        <fullName evidence="8">Nucleoside phosphorylase domain-containing protein</fullName>
    </recommendedName>
</protein>
<keyword evidence="2" id="KW-0040">ANK repeat</keyword>
<dbReference type="InterPro" id="IPR027417">
    <property type="entry name" value="P-loop_NTPase"/>
</dbReference>
<feature type="domain" description="Nephrocystin 3-like N-terminal" evidence="5">
    <location>
        <begin position="411"/>
        <end position="594"/>
    </location>
</feature>
<proteinExistence type="predicted"/>
<evidence type="ECO:0000313" key="6">
    <source>
        <dbReference type="EMBL" id="CAG8888656.1"/>
    </source>
</evidence>
<feature type="repeat" description="ANK" evidence="2">
    <location>
        <begin position="975"/>
        <end position="997"/>
    </location>
</feature>
<dbReference type="PANTHER" id="PTHR46082:SF11">
    <property type="entry name" value="AAA+ ATPASE DOMAIN-CONTAINING PROTEIN-RELATED"/>
    <property type="match status" value="1"/>
</dbReference>
<dbReference type="Pfam" id="PF12796">
    <property type="entry name" value="Ank_2"/>
    <property type="match status" value="1"/>
</dbReference>
<feature type="domain" description="Nucleoside phosphorylase" evidence="4">
    <location>
        <begin position="77"/>
        <end position="362"/>
    </location>
</feature>
<feature type="compositionally biased region" description="Basic and acidic residues" evidence="3">
    <location>
        <begin position="23"/>
        <end position="33"/>
    </location>
</feature>
<dbReference type="GO" id="GO:0003824">
    <property type="term" value="F:catalytic activity"/>
    <property type="evidence" value="ECO:0007669"/>
    <property type="project" value="InterPro"/>
</dbReference>
<dbReference type="SUPFAM" id="SSF52540">
    <property type="entry name" value="P-loop containing nucleoside triphosphate hydrolases"/>
    <property type="match status" value="1"/>
</dbReference>
<evidence type="ECO:0000256" key="3">
    <source>
        <dbReference type="SAM" id="MobiDB-lite"/>
    </source>
</evidence>
<organism evidence="6 7">
    <name type="scientific">Penicillium egyptiacum</name>
    <dbReference type="NCBI Taxonomy" id="1303716"/>
    <lineage>
        <taxon>Eukaryota</taxon>
        <taxon>Fungi</taxon>
        <taxon>Dikarya</taxon>
        <taxon>Ascomycota</taxon>
        <taxon>Pezizomycotina</taxon>
        <taxon>Eurotiomycetes</taxon>
        <taxon>Eurotiomycetidae</taxon>
        <taxon>Eurotiales</taxon>
        <taxon>Aspergillaceae</taxon>
        <taxon>Penicillium</taxon>
    </lineage>
</organism>
<dbReference type="InterPro" id="IPR053137">
    <property type="entry name" value="NLR-like"/>
</dbReference>
<accession>A0A9W4P0S6</accession>
<dbReference type="InterPro" id="IPR002110">
    <property type="entry name" value="Ankyrin_rpt"/>
</dbReference>
<gene>
    <name evidence="6" type="ORF">PEGY_LOCUS1721</name>
</gene>